<organism evidence="2 3">
    <name type="scientific">Streptococcus sinensis</name>
    <dbReference type="NCBI Taxonomy" id="176090"/>
    <lineage>
        <taxon>Bacteria</taxon>
        <taxon>Bacillati</taxon>
        <taxon>Bacillota</taxon>
        <taxon>Bacilli</taxon>
        <taxon>Lactobacillales</taxon>
        <taxon>Streptococcaceae</taxon>
        <taxon>Streptococcus</taxon>
    </lineage>
</organism>
<dbReference type="eggNOG" id="ENOG5030R27">
    <property type="taxonomic scope" value="Bacteria"/>
</dbReference>
<evidence type="ECO:0000313" key="3">
    <source>
        <dbReference type="Proteomes" id="UP000030019"/>
    </source>
</evidence>
<dbReference type="EMBL" id="JPEN01000062">
    <property type="protein sequence ID" value="KGM37270.1"/>
    <property type="molecule type" value="Genomic_DNA"/>
</dbReference>
<feature type="domain" description="Thoeris protein ThsB TIR-like" evidence="1">
    <location>
        <begin position="8"/>
        <end position="106"/>
    </location>
</feature>
<dbReference type="Gene3D" id="3.40.50.11200">
    <property type="match status" value="1"/>
</dbReference>
<evidence type="ECO:0000259" key="1">
    <source>
        <dbReference type="Pfam" id="PF08937"/>
    </source>
</evidence>
<sequence length="166" mass="19531">MAYRNKTYVAFDGDNDMRYYQLMKAWKQNDNTLFNFHDAHDINSARDTSQEESIKRQLRERMANSKAFVLLIGEHTKYLTKFVKWEIELAIKKGLPIICVNLNKNKRKDELCPSSLNGQLAIFIPFGSKMMQYALENWPKSHEQYLKNGEISSYCYKDAVYKRLGL</sequence>
<dbReference type="AlphaFoldDB" id="A0A0A0DGT2"/>
<comment type="caution">
    <text evidence="2">The sequence shown here is derived from an EMBL/GenBank/DDBJ whole genome shotgun (WGS) entry which is preliminary data.</text>
</comment>
<dbReference type="SUPFAM" id="SSF52206">
    <property type="entry name" value="Hypothetical protein MTH538"/>
    <property type="match status" value="1"/>
</dbReference>
<reference evidence="2 3" key="1">
    <citation type="submission" date="2014-06" db="EMBL/GenBank/DDBJ databases">
        <authorList>
            <person name="Teng J.L."/>
            <person name="Huang Y."/>
            <person name="Tse H."/>
            <person name="Lau S.K."/>
            <person name="Woo P.C."/>
        </authorList>
    </citation>
    <scope>NUCLEOTIDE SEQUENCE [LARGE SCALE GENOMIC DNA]</scope>
    <source>
        <strain evidence="2 3">HKU4</strain>
    </source>
</reference>
<proteinExistence type="predicted"/>
<protein>
    <recommendedName>
        <fullName evidence="1">Thoeris protein ThsB TIR-like domain-containing protein</fullName>
    </recommendedName>
</protein>
<keyword evidence="3" id="KW-1185">Reference proteome</keyword>
<dbReference type="STRING" id="176090.SSIN_1010"/>
<accession>A0A0A0DGT2</accession>
<dbReference type="InterPro" id="IPR015032">
    <property type="entry name" value="ThsB__TIR-like_domain"/>
</dbReference>
<evidence type="ECO:0000313" key="2">
    <source>
        <dbReference type="EMBL" id="KGM37270.1"/>
    </source>
</evidence>
<gene>
    <name evidence="2" type="ORF">SSIN_1010</name>
</gene>
<dbReference type="Proteomes" id="UP000030019">
    <property type="component" value="Unassembled WGS sequence"/>
</dbReference>
<name>A0A0A0DGT2_9STRE</name>
<dbReference type="Pfam" id="PF08937">
    <property type="entry name" value="ThsB_TIR"/>
    <property type="match status" value="1"/>
</dbReference>
<dbReference type="RefSeq" id="WP_037616394.1">
    <property type="nucleotide sequence ID" value="NZ_JPEN01000062.1"/>
</dbReference>
<dbReference type="InterPro" id="IPR036490">
    <property type="entry name" value="ThsB_TIR-like_sf"/>
</dbReference>